<evidence type="ECO:0000259" key="7">
    <source>
        <dbReference type="PROSITE" id="PS50850"/>
    </source>
</evidence>
<feature type="transmembrane region" description="Helical" evidence="6">
    <location>
        <begin position="133"/>
        <end position="156"/>
    </location>
</feature>
<evidence type="ECO:0000256" key="5">
    <source>
        <dbReference type="SAM" id="MobiDB-lite"/>
    </source>
</evidence>
<organism evidence="8 9">
    <name type="scientific">Microbacterium istanbulense</name>
    <dbReference type="NCBI Taxonomy" id="3122049"/>
    <lineage>
        <taxon>Bacteria</taxon>
        <taxon>Bacillati</taxon>
        <taxon>Actinomycetota</taxon>
        <taxon>Actinomycetes</taxon>
        <taxon>Micrococcales</taxon>
        <taxon>Microbacteriaceae</taxon>
        <taxon>Microbacterium</taxon>
    </lineage>
</organism>
<sequence>MTVAPLWRGRVLAVLGILLCAFSLRSAVASLSPVVDQIGADFPLSAATLGLIGTMPPVCYAIFGLLTPLLERTMGLERLTVVSLGAITAGLLLRGFVGDSIGLLLTTALVFAGVGIGNILLPPLVKKYFPDRLGLMMTLYTTAMAFSTFVPPLLAVPVADATNWRFSLAMWGVFAVAGMIPWIVMLLGALRQAQGPAASEPGAQGPTLRQAQGPKGPEPRAQGAKDPGEEFVATGPIPTSPTNLALFARLTRIPLVWALSVTFGTSSTMAYVTFAWLPAILVDISGVSAATAGLLLSLFAFIGLPASLLVPVLVVRFQATIPVFLVSVVCSAIGLVGLLLAPLPALLPLWVVLYGMAGLLFPLSLVLISIRARTPERAVLLSSFVQSAGYVMAAVFPVLIGVLHEATHGWTLPLLVILAVLIVSVPAGIVTGRRITVEEEWERRHGRW</sequence>
<evidence type="ECO:0000313" key="9">
    <source>
        <dbReference type="Proteomes" id="UP001366085"/>
    </source>
</evidence>
<dbReference type="InterPro" id="IPR052524">
    <property type="entry name" value="MFS_Cyanate_Porter"/>
</dbReference>
<feature type="transmembrane region" description="Helical" evidence="6">
    <location>
        <begin position="168"/>
        <end position="190"/>
    </location>
</feature>
<comment type="caution">
    <text evidence="8">The sequence shown here is derived from an EMBL/GenBank/DDBJ whole genome shotgun (WGS) entry which is preliminary data.</text>
</comment>
<evidence type="ECO:0000256" key="2">
    <source>
        <dbReference type="ARBA" id="ARBA00022692"/>
    </source>
</evidence>
<proteinExistence type="predicted"/>
<feature type="transmembrane region" description="Helical" evidence="6">
    <location>
        <begin position="410"/>
        <end position="430"/>
    </location>
</feature>
<feature type="transmembrane region" description="Helical" evidence="6">
    <location>
        <begin position="79"/>
        <end position="97"/>
    </location>
</feature>
<protein>
    <submittedName>
        <fullName evidence="8">MFS transporter</fullName>
    </submittedName>
</protein>
<dbReference type="PROSITE" id="PS50850">
    <property type="entry name" value="MFS"/>
    <property type="match status" value="1"/>
</dbReference>
<keyword evidence="2 6" id="KW-0812">Transmembrane</keyword>
<gene>
    <name evidence="8" type="ORF">WDU93_06920</name>
</gene>
<feature type="transmembrane region" description="Helical" evidence="6">
    <location>
        <begin position="347"/>
        <end position="368"/>
    </location>
</feature>
<dbReference type="Pfam" id="PF07690">
    <property type="entry name" value="MFS_1"/>
    <property type="match status" value="1"/>
</dbReference>
<evidence type="ECO:0000256" key="3">
    <source>
        <dbReference type="ARBA" id="ARBA00022989"/>
    </source>
</evidence>
<evidence type="ECO:0000313" key="8">
    <source>
        <dbReference type="EMBL" id="MEJ1091426.1"/>
    </source>
</evidence>
<dbReference type="PANTHER" id="PTHR23523">
    <property type="match status" value="1"/>
</dbReference>
<evidence type="ECO:0000256" key="1">
    <source>
        <dbReference type="ARBA" id="ARBA00004651"/>
    </source>
</evidence>
<dbReference type="Gene3D" id="1.20.1250.20">
    <property type="entry name" value="MFS general substrate transporter like domains"/>
    <property type="match status" value="2"/>
</dbReference>
<feature type="transmembrane region" description="Helical" evidence="6">
    <location>
        <begin position="321"/>
        <end position="341"/>
    </location>
</feature>
<feature type="transmembrane region" description="Helical" evidence="6">
    <location>
        <begin position="255"/>
        <end position="277"/>
    </location>
</feature>
<feature type="region of interest" description="Disordered" evidence="5">
    <location>
        <begin position="197"/>
        <end position="232"/>
    </location>
</feature>
<keyword evidence="9" id="KW-1185">Reference proteome</keyword>
<dbReference type="InterPro" id="IPR020846">
    <property type="entry name" value="MFS_dom"/>
</dbReference>
<dbReference type="EMBL" id="JBBDGN010000005">
    <property type="protein sequence ID" value="MEJ1091426.1"/>
    <property type="molecule type" value="Genomic_DNA"/>
</dbReference>
<accession>A0ABU8LKJ2</accession>
<feature type="transmembrane region" description="Helical" evidence="6">
    <location>
        <begin position="380"/>
        <end position="404"/>
    </location>
</feature>
<dbReference type="SUPFAM" id="SSF103473">
    <property type="entry name" value="MFS general substrate transporter"/>
    <property type="match status" value="1"/>
</dbReference>
<keyword evidence="3 6" id="KW-1133">Transmembrane helix</keyword>
<feature type="transmembrane region" description="Helical" evidence="6">
    <location>
        <begin position="45"/>
        <end position="67"/>
    </location>
</feature>
<comment type="subcellular location">
    <subcellularLocation>
        <location evidence="1">Cell membrane</location>
        <topology evidence="1">Multi-pass membrane protein</topology>
    </subcellularLocation>
</comment>
<feature type="transmembrane region" description="Helical" evidence="6">
    <location>
        <begin position="289"/>
        <end position="314"/>
    </location>
</feature>
<evidence type="ECO:0000256" key="6">
    <source>
        <dbReference type="SAM" id="Phobius"/>
    </source>
</evidence>
<dbReference type="InterPro" id="IPR011701">
    <property type="entry name" value="MFS"/>
</dbReference>
<evidence type="ECO:0000256" key="4">
    <source>
        <dbReference type="ARBA" id="ARBA00023136"/>
    </source>
</evidence>
<feature type="domain" description="Major facilitator superfamily (MFS) profile" evidence="7">
    <location>
        <begin position="9"/>
        <end position="436"/>
    </location>
</feature>
<dbReference type="RefSeq" id="WP_337318936.1">
    <property type="nucleotide sequence ID" value="NZ_JBBDGN010000005.1"/>
</dbReference>
<dbReference type="Proteomes" id="UP001366085">
    <property type="component" value="Unassembled WGS sequence"/>
</dbReference>
<reference evidence="8 9" key="1">
    <citation type="submission" date="2024-02" db="EMBL/GenBank/DDBJ databases">
        <authorList>
            <person name="Saticioglu I.B."/>
        </authorList>
    </citation>
    <scope>NUCLEOTIDE SEQUENCE [LARGE SCALE GENOMIC DNA]</scope>
    <source>
        <strain evidence="8 9">Mu-43</strain>
    </source>
</reference>
<dbReference type="InterPro" id="IPR036259">
    <property type="entry name" value="MFS_trans_sf"/>
</dbReference>
<name>A0ABU8LKJ2_9MICO</name>
<dbReference type="PANTHER" id="PTHR23523:SF2">
    <property type="entry name" value="2-NITROIMIDAZOLE TRANSPORTER"/>
    <property type="match status" value="1"/>
</dbReference>
<keyword evidence="4 6" id="KW-0472">Membrane</keyword>
<feature type="transmembrane region" description="Helical" evidence="6">
    <location>
        <begin position="103"/>
        <end position="121"/>
    </location>
</feature>